<reference evidence="2 3" key="1">
    <citation type="submission" date="2019-01" db="EMBL/GenBank/DDBJ databases">
        <title>Lacibacter sp. strain TTM-7.</title>
        <authorList>
            <person name="Chen W.-M."/>
        </authorList>
    </citation>
    <scope>NUCLEOTIDE SEQUENCE [LARGE SCALE GENOMIC DNA]</scope>
    <source>
        <strain evidence="2 3">TTM-7</strain>
    </source>
</reference>
<dbReference type="Gene3D" id="2.120.10.30">
    <property type="entry name" value="TolB, C-terminal domain"/>
    <property type="match status" value="1"/>
</dbReference>
<protein>
    <submittedName>
        <fullName evidence="2">ATP/GTP-binding protein</fullName>
    </submittedName>
</protein>
<accession>A0A4Q1CET7</accession>
<evidence type="ECO:0000313" key="3">
    <source>
        <dbReference type="Proteomes" id="UP000290204"/>
    </source>
</evidence>
<dbReference type="Proteomes" id="UP000290204">
    <property type="component" value="Unassembled WGS sequence"/>
</dbReference>
<dbReference type="InterPro" id="IPR011042">
    <property type="entry name" value="6-blade_b-propeller_TolB-like"/>
</dbReference>
<dbReference type="RefSeq" id="WP_129132187.1">
    <property type="nucleotide sequence ID" value="NZ_SDHW01000006.1"/>
</dbReference>
<organism evidence="2 3">
    <name type="scientific">Lacibacter luteus</name>
    <dbReference type="NCBI Taxonomy" id="2508719"/>
    <lineage>
        <taxon>Bacteria</taxon>
        <taxon>Pseudomonadati</taxon>
        <taxon>Bacteroidota</taxon>
        <taxon>Chitinophagia</taxon>
        <taxon>Chitinophagales</taxon>
        <taxon>Chitinophagaceae</taxon>
        <taxon>Lacibacter</taxon>
    </lineage>
</organism>
<keyword evidence="3" id="KW-1185">Reference proteome</keyword>
<dbReference type="EMBL" id="SDHW01000006">
    <property type="protein sequence ID" value="RXK58386.1"/>
    <property type="molecule type" value="Genomic_DNA"/>
</dbReference>
<dbReference type="AlphaFoldDB" id="A0A4Q1CET7"/>
<feature type="chain" id="PRO_5020598069" evidence="1">
    <location>
        <begin position="20"/>
        <end position="277"/>
    </location>
</feature>
<evidence type="ECO:0000313" key="2">
    <source>
        <dbReference type="EMBL" id="RXK58386.1"/>
    </source>
</evidence>
<gene>
    <name evidence="2" type="ORF">ESA94_17255</name>
</gene>
<keyword evidence="1" id="KW-0732">Signal</keyword>
<dbReference type="OrthoDB" id="7675395at2"/>
<dbReference type="SUPFAM" id="SSF63829">
    <property type="entry name" value="Calcium-dependent phosphotriesterase"/>
    <property type="match status" value="1"/>
</dbReference>
<comment type="caution">
    <text evidence="2">The sequence shown here is derived from an EMBL/GenBank/DDBJ whole genome shotgun (WGS) entry which is preliminary data.</text>
</comment>
<name>A0A4Q1CET7_9BACT</name>
<feature type="signal peptide" evidence="1">
    <location>
        <begin position="1"/>
        <end position="19"/>
    </location>
</feature>
<evidence type="ECO:0000256" key="1">
    <source>
        <dbReference type="SAM" id="SignalP"/>
    </source>
</evidence>
<proteinExistence type="predicted"/>
<sequence length="277" mass="30146">MKKLASVLLFTSILFTATAQHQLVKLWETDTTLKVPESVYFDGKNKVLYITNIDGKEPWGKDGKGSVGKVGLDGKIISAEWITGLNAPKGMGLHKNKLYVADLTELVVIDINKGTISERIAIEGSAGLNDVSTEENGTVYVTDSKARRVYEVKEGKASILLDSSKLKGPNGVLKHKGNLYVLDAGTMYRMEKDGSLSKLAEGMEGGTDGIENITGGDFLVSTWGGVVYYVNADGTKQVLLDGREQKINSADIGYDAAKRIVYVPTFWRNTVVAYELK</sequence>